<feature type="transmembrane region" description="Helical" evidence="1">
    <location>
        <begin position="7"/>
        <end position="25"/>
    </location>
</feature>
<keyword evidence="3" id="KW-1185">Reference proteome</keyword>
<protein>
    <recommendedName>
        <fullName evidence="4">Reticulon-like protein</fullName>
    </recommendedName>
</protein>
<dbReference type="Proteomes" id="UP000664601">
    <property type="component" value="Unassembled WGS sequence"/>
</dbReference>
<proteinExistence type="predicted"/>
<dbReference type="EMBL" id="JAFREM010000013">
    <property type="protein sequence ID" value="MBO1306272.1"/>
    <property type="molecule type" value="Genomic_DNA"/>
</dbReference>
<evidence type="ECO:0000313" key="2">
    <source>
        <dbReference type="EMBL" id="MBO1306272.1"/>
    </source>
</evidence>
<sequence length="85" mass="9785">MMEKVSRLGWCGILYITILLFVLNLSLQVSFLNIVIIGIAIIIYKYGSPVMFKEYEEKRKKKLNDSQVIKDAAREVLSSGKLFKK</sequence>
<evidence type="ECO:0008006" key="4">
    <source>
        <dbReference type="Google" id="ProtNLM"/>
    </source>
</evidence>
<keyword evidence="1" id="KW-1133">Transmembrane helix</keyword>
<keyword evidence="1" id="KW-0812">Transmembrane</keyword>
<keyword evidence="1" id="KW-0472">Membrane</keyword>
<gene>
    <name evidence="2" type="ORF">JZO70_08880</name>
</gene>
<feature type="transmembrane region" description="Helical" evidence="1">
    <location>
        <begin position="31"/>
        <end position="52"/>
    </location>
</feature>
<evidence type="ECO:0000313" key="3">
    <source>
        <dbReference type="Proteomes" id="UP000664601"/>
    </source>
</evidence>
<dbReference type="RefSeq" id="WP_207673201.1">
    <property type="nucleotide sequence ID" value="NZ_JAFREM010000013.1"/>
</dbReference>
<evidence type="ECO:0000256" key="1">
    <source>
        <dbReference type="SAM" id="Phobius"/>
    </source>
</evidence>
<accession>A0ABS3L9J8</accession>
<comment type="caution">
    <text evidence="2">The sequence shown here is derived from an EMBL/GenBank/DDBJ whole genome shotgun (WGS) entry which is preliminary data.</text>
</comment>
<name>A0ABS3L9J8_9ENTE</name>
<reference evidence="2 3" key="1">
    <citation type="submission" date="2021-03" db="EMBL/GenBank/DDBJ databases">
        <title>Enterococcal diversity collection.</title>
        <authorList>
            <person name="Gilmore M.S."/>
            <person name="Schwartzman J."/>
            <person name="Van Tyne D."/>
            <person name="Martin M."/>
            <person name="Earl A.M."/>
            <person name="Manson A.L."/>
            <person name="Straub T."/>
            <person name="Salamzade R."/>
            <person name="Saavedra J."/>
            <person name="Lebreton F."/>
            <person name="Prichula J."/>
            <person name="Schaufler K."/>
            <person name="Gaca A."/>
            <person name="Sgardioli B."/>
            <person name="Wagenaar J."/>
            <person name="Strong T."/>
        </authorList>
    </citation>
    <scope>NUCLEOTIDE SEQUENCE [LARGE SCALE GENOMIC DNA]</scope>
    <source>
        <strain evidence="2 3">669A</strain>
    </source>
</reference>
<organism evidence="2 3">
    <name type="scientific">Candidatus Enterococcus moelleringii</name>
    <dbReference type="NCBI Taxonomy" id="2815325"/>
    <lineage>
        <taxon>Bacteria</taxon>
        <taxon>Bacillati</taxon>
        <taxon>Bacillota</taxon>
        <taxon>Bacilli</taxon>
        <taxon>Lactobacillales</taxon>
        <taxon>Enterococcaceae</taxon>
        <taxon>Enterococcus</taxon>
    </lineage>
</organism>